<evidence type="ECO:0000313" key="2">
    <source>
        <dbReference type="EMBL" id="UZT29178.1"/>
    </source>
</evidence>
<reference evidence="2" key="1">
    <citation type="submission" date="2022-11" db="EMBL/GenBank/DDBJ databases">
        <title>Genomics discovery of giant fungal viruses from subsurface oceanic crustal fluids.</title>
        <authorList>
            <person name="Bhattacharjee A.S."/>
            <person name="Schulz F."/>
            <person name="Woyke T."/>
            <person name="Orcutt B.N."/>
            <person name="Matinez Martinez J."/>
        </authorList>
    </citation>
    <scope>NUCLEOTIDE SEQUENCE</scope>
    <source>
        <strain evidence="2">VSAG8.JdFR</strain>
    </source>
</reference>
<feature type="compositionally biased region" description="Low complexity" evidence="1">
    <location>
        <begin position="174"/>
        <end position="194"/>
    </location>
</feature>
<dbReference type="EMBL" id="OP765584">
    <property type="protein sequence ID" value="UZT29178.1"/>
    <property type="molecule type" value="Genomic_DNA"/>
</dbReference>
<name>A0A9E8G4F1_9VIRU</name>
<feature type="region of interest" description="Disordered" evidence="1">
    <location>
        <begin position="161"/>
        <end position="218"/>
    </location>
</feature>
<protein>
    <submittedName>
        <fullName evidence="2">Uncharacterized protein</fullName>
    </submittedName>
</protein>
<organism evidence="2">
    <name type="scientific">Nucleocytoviricota sp</name>
    <dbReference type="NCBI Taxonomy" id="2809609"/>
    <lineage>
        <taxon>Viruses</taxon>
        <taxon>Varidnaviria</taxon>
        <taxon>Bamfordvirae</taxon>
        <taxon>Nucleocytoviricota</taxon>
    </lineage>
</organism>
<sequence>MKINFKFNKFLLGLLFLIFGLYAIYLVITCCKQGSILEGMSNSVLSCRDTYPMLRVKEVSSSTDNHSSDDIKHICPDNFETLEEFKDCSDNEISINSIYTNKKKNINGKDYIFLGFSNTRGCWPKIYNNTELLDPKYGIMQSSSRLEAYRGLNFDDKLFTEKPKKQDTKKQSNKHQQNQNNSNNNQNTNSNNSNPIADAGSGSLNNNSANSNNDNQNIFDNIFNQEENQFLKRNSNKNITQNFNTNLPFLGQNPVNNNDQKLLQNYNPTLASGNSFTTPDGRQGIATPENTIFGIPGSSIPIGHEDLYILKSQVVPPVCPQCPSIEVNESLLKEKCRPCPPCARCPEPNFTCEKVPNYSLGNQNQFLPMPILNDFSTFGS</sequence>
<feature type="compositionally biased region" description="Basic and acidic residues" evidence="1">
    <location>
        <begin position="161"/>
        <end position="170"/>
    </location>
</feature>
<accession>A0A9E8G4F1</accession>
<proteinExistence type="predicted"/>
<evidence type="ECO:0000256" key="1">
    <source>
        <dbReference type="SAM" id="MobiDB-lite"/>
    </source>
</evidence>
<feature type="compositionally biased region" description="Low complexity" evidence="1">
    <location>
        <begin position="205"/>
        <end position="218"/>
    </location>
</feature>